<keyword evidence="3" id="KW-1185">Reference proteome</keyword>
<comment type="caution">
    <text evidence="2">The sequence shown here is derived from an EMBL/GenBank/DDBJ whole genome shotgun (WGS) entry which is preliminary data.</text>
</comment>
<dbReference type="InterPro" id="IPR000073">
    <property type="entry name" value="AB_hydrolase_1"/>
</dbReference>
<dbReference type="GO" id="GO:0016020">
    <property type="term" value="C:membrane"/>
    <property type="evidence" value="ECO:0007669"/>
    <property type="project" value="TreeGrafter"/>
</dbReference>
<evidence type="ECO:0000259" key="1">
    <source>
        <dbReference type="Pfam" id="PF12697"/>
    </source>
</evidence>
<dbReference type="EMBL" id="JABCKI010005747">
    <property type="protein sequence ID" value="KAG5638730.1"/>
    <property type="molecule type" value="Genomic_DNA"/>
</dbReference>
<dbReference type="InterPro" id="IPR029058">
    <property type="entry name" value="AB_hydrolase_fold"/>
</dbReference>
<organism evidence="2 3">
    <name type="scientific">Sphagnurus paluster</name>
    <dbReference type="NCBI Taxonomy" id="117069"/>
    <lineage>
        <taxon>Eukaryota</taxon>
        <taxon>Fungi</taxon>
        <taxon>Dikarya</taxon>
        <taxon>Basidiomycota</taxon>
        <taxon>Agaricomycotina</taxon>
        <taxon>Agaricomycetes</taxon>
        <taxon>Agaricomycetidae</taxon>
        <taxon>Agaricales</taxon>
        <taxon>Tricholomatineae</taxon>
        <taxon>Lyophyllaceae</taxon>
        <taxon>Sphagnurus</taxon>
    </lineage>
</organism>
<reference evidence="2" key="1">
    <citation type="submission" date="2021-02" db="EMBL/GenBank/DDBJ databases">
        <authorList>
            <person name="Nieuwenhuis M."/>
            <person name="Van De Peppel L.J.J."/>
        </authorList>
    </citation>
    <scope>NUCLEOTIDE SEQUENCE</scope>
    <source>
        <strain evidence="2">D49</strain>
    </source>
</reference>
<dbReference type="Proteomes" id="UP000717328">
    <property type="component" value="Unassembled WGS sequence"/>
</dbReference>
<dbReference type="SUPFAM" id="SSF53474">
    <property type="entry name" value="alpha/beta-Hydrolases"/>
    <property type="match status" value="1"/>
</dbReference>
<name>A0A9P7K7B8_9AGAR</name>
<gene>
    <name evidence="2" type="ORF">H0H81_010540</name>
</gene>
<feature type="domain" description="AB hydrolase-1" evidence="1">
    <location>
        <begin position="97"/>
        <end position="278"/>
    </location>
</feature>
<dbReference type="AlphaFoldDB" id="A0A9P7K7B8"/>
<accession>A0A9P7K7B8</accession>
<sequence length="331" mass="36131">MKTQPIFSGYAPLGARKERLEDVHLQHLHGIDCEGIQISHTDNTARLSGVIIRPEGQTEPPRIVSLLNIILRTGKLLNNTSKGNAGNPLHRLPVFQALLRATSTGNLHTPTAVLAVAPRSYWTSTPRRPTQDGLIADYIAALGYAQLRFPGARTILYGHSLGGAVALCMLDHLSSPAVSKQTRELDTSCASIAGLILENPLSSVPDMLPALYPPRWVPYRHLRPFVWDRWDALGAVEAAVATPGENISPLVRLSRKMLVLVSENDEVVPRTMGAQIVKAAAERDVQSGAGDPVRGPQLVVIRGALHENAWDRYGWAEAVRAYVRRVVEEGE</sequence>
<dbReference type="OrthoDB" id="10249433at2759"/>
<dbReference type="PANTHER" id="PTHR12277">
    <property type="entry name" value="ALPHA/BETA HYDROLASE DOMAIN-CONTAINING PROTEIN"/>
    <property type="match status" value="1"/>
</dbReference>
<reference evidence="2" key="2">
    <citation type="submission" date="2021-10" db="EMBL/GenBank/DDBJ databases">
        <title>Phylogenomics reveals ancestral predisposition of the termite-cultivated fungus Termitomyces towards a domesticated lifestyle.</title>
        <authorList>
            <person name="Auxier B."/>
            <person name="Grum-Grzhimaylo A."/>
            <person name="Cardenas M.E."/>
            <person name="Lodge J.D."/>
            <person name="Laessoe T."/>
            <person name="Pedersen O."/>
            <person name="Smith M.E."/>
            <person name="Kuyper T.W."/>
            <person name="Franco-Molano E.A."/>
            <person name="Baroni T.J."/>
            <person name="Aanen D.K."/>
        </authorList>
    </citation>
    <scope>NUCLEOTIDE SEQUENCE</scope>
    <source>
        <strain evidence="2">D49</strain>
    </source>
</reference>
<evidence type="ECO:0000313" key="3">
    <source>
        <dbReference type="Proteomes" id="UP000717328"/>
    </source>
</evidence>
<dbReference type="GO" id="GO:0008474">
    <property type="term" value="F:palmitoyl-(protein) hydrolase activity"/>
    <property type="evidence" value="ECO:0007669"/>
    <property type="project" value="TreeGrafter"/>
</dbReference>
<dbReference type="Gene3D" id="3.40.50.1820">
    <property type="entry name" value="alpha/beta hydrolase"/>
    <property type="match status" value="1"/>
</dbReference>
<dbReference type="PANTHER" id="PTHR12277:SF64">
    <property type="entry name" value="SUPERFAMILY HYDROLASE, PUTATIVE (AFU_ORTHOLOGUE AFUA_3G01760)-RELATED"/>
    <property type="match status" value="1"/>
</dbReference>
<protein>
    <recommendedName>
        <fullName evidence="1">AB hydrolase-1 domain-containing protein</fullName>
    </recommendedName>
</protein>
<dbReference type="Pfam" id="PF12697">
    <property type="entry name" value="Abhydrolase_6"/>
    <property type="match status" value="1"/>
</dbReference>
<evidence type="ECO:0000313" key="2">
    <source>
        <dbReference type="EMBL" id="KAG5638730.1"/>
    </source>
</evidence>
<proteinExistence type="predicted"/>